<dbReference type="OrthoDB" id="5984008at2759"/>
<reference evidence="1" key="2">
    <citation type="journal article" date="2018" name="Environ. Sci. Technol.">
        <title>The Toxicogenome of Hyalella azteca: A Model for Sediment Ecotoxicology and Evolutionary Toxicology.</title>
        <authorList>
            <person name="Poynton H.C."/>
            <person name="Hasenbein S."/>
            <person name="Benoit J.B."/>
            <person name="Sepulveda M.S."/>
            <person name="Poelchau M.F."/>
            <person name="Hughes D.S.T."/>
            <person name="Murali S.C."/>
            <person name="Chen S."/>
            <person name="Glastad K.M."/>
            <person name="Goodisman M.A.D."/>
            <person name="Werren J.H."/>
            <person name="Vineis J.H."/>
            <person name="Bowen J.L."/>
            <person name="Friedrich M."/>
            <person name="Jones J."/>
            <person name="Robertson H.M."/>
            <person name="Feyereisen R."/>
            <person name="Mechler-Hickson A."/>
            <person name="Mathers N."/>
            <person name="Lee C.E."/>
            <person name="Colbourne J.K."/>
            <person name="Biales A."/>
            <person name="Johnston J.S."/>
            <person name="Wellborn G.A."/>
            <person name="Rosendale A.J."/>
            <person name="Cridge A.G."/>
            <person name="Munoz-Torres M.C."/>
            <person name="Bain P.A."/>
            <person name="Manny A.R."/>
            <person name="Major K.M."/>
            <person name="Lambert F.N."/>
            <person name="Vulpe C.D."/>
            <person name="Tuck P."/>
            <person name="Blalock B.J."/>
            <person name="Lin Y.Y."/>
            <person name="Smith M.E."/>
            <person name="Ochoa-Acuna H."/>
            <person name="Chen M.M."/>
            <person name="Childers C.P."/>
            <person name="Qu J."/>
            <person name="Dugan S."/>
            <person name="Lee S.L."/>
            <person name="Chao H."/>
            <person name="Dinh H."/>
            <person name="Han Y."/>
            <person name="Doddapaneni H."/>
            <person name="Worley K.C."/>
            <person name="Muzny D.M."/>
            <person name="Gibbs R.A."/>
            <person name="Richards S."/>
        </authorList>
    </citation>
    <scope>NUCLEOTIDE SEQUENCE</scope>
    <source>
        <strain evidence="1">HAZT.00-mixed</strain>
        <tissue evidence="1">Whole organism</tissue>
    </source>
</reference>
<dbReference type="EMBL" id="JQDR03004115">
    <property type="protein sequence ID" value="KAA0202200.1"/>
    <property type="molecule type" value="Genomic_DNA"/>
</dbReference>
<name>A0A6A0H8W3_HYAAZ</name>
<sequence length="48" mass="5302">TPEQLIRNLVLMMTKTLKSGNFSTVKGECSSLPQQGPSTQKFLDAFKT</sequence>
<proteinExistence type="predicted"/>
<dbReference type="AlphaFoldDB" id="A0A6A0H8W3"/>
<keyword evidence="1" id="KW-0675">Receptor</keyword>
<feature type="non-terminal residue" evidence="1">
    <location>
        <position position="48"/>
    </location>
</feature>
<gene>
    <name evidence="1" type="ORF">HAZT_HAZT006514</name>
</gene>
<reference evidence="1" key="3">
    <citation type="submission" date="2019-06" db="EMBL/GenBank/DDBJ databases">
        <authorList>
            <person name="Poynton C."/>
            <person name="Hasenbein S."/>
            <person name="Benoit J.B."/>
            <person name="Sepulveda M.S."/>
            <person name="Poelchau M.F."/>
            <person name="Murali S.C."/>
            <person name="Chen S."/>
            <person name="Glastad K.M."/>
            <person name="Werren J.H."/>
            <person name="Vineis J.H."/>
            <person name="Bowen J.L."/>
            <person name="Friedrich M."/>
            <person name="Jones J."/>
            <person name="Robertson H.M."/>
            <person name="Feyereisen R."/>
            <person name="Mechler-Hickson A."/>
            <person name="Mathers N."/>
            <person name="Lee C.E."/>
            <person name="Colbourne J.K."/>
            <person name="Biales A."/>
            <person name="Johnston J.S."/>
            <person name="Wellborn G.A."/>
            <person name="Rosendale A.J."/>
            <person name="Cridge A.G."/>
            <person name="Munoz-Torres M.C."/>
            <person name="Bain P.A."/>
            <person name="Manny A.R."/>
            <person name="Major K.M."/>
            <person name="Lambert F.N."/>
            <person name="Vulpe C.D."/>
            <person name="Tuck P."/>
            <person name="Blalock B.J."/>
            <person name="Lin Y.-Y."/>
            <person name="Smith M.E."/>
            <person name="Ochoa-Acuna H."/>
            <person name="Chen M.-J.M."/>
            <person name="Childers C.P."/>
            <person name="Qu J."/>
            <person name="Dugan S."/>
            <person name="Lee S.L."/>
            <person name="Chao H."/>
            <person name="Dinh H."/>
            <person name="Han Y."/>
            <person name="Doddapaneni H."/>
            <person name="Worley K.C."/>
            <person name="Muzny D.M."/>
            <person name="Gibbs R.A."/>
            <person name="Richards S."/>
        </authorList>
    </citation>
    <scope>NUCLEOTIDE SEQUENCE</scope>
    <source>
        <strain evidence="1">HAZT.00-mixed</strain>
        <tissue evidence="1">Whole organism</tissue>
    </source>
</reference>
<organism evidence="1">
    <name type="scientific">Hyalella azteca</name>
    <name type="common">Amphipod</name>
    <dbReference type="NCBI Taxonomy" id="294128"/>
    <lineage>
        <taxon>Eukaryota</taxon>
        <taxon>Metazoa</taxon>
        <taxon>Ecdysozoa</taxon>
        <taxon>Arthropoda</taxon>
        <taxon>Crustacea</taxon>
        <taxon>Multicrustacea</taxon>
        <taxon>Malacostraca</taxon>
        <taxon>Eumalacostraca</taxon>
        <taxon>Peracarida</taxon>
        <taxon>Amphipoda</taxon>
        <taxon>Senticaudata</taxon>
        <taxon>Talitrida</taxon>
        <taxon>Talitroidea</taxon>
        <taxon>Hyalellidae</taxon>
        <taxon>Hyalella</taxon>
    </lineage>
</organism>
<comment type="caution">
    <text evidence="1">The sequence shown here is derived from an EMBL/GenBank/DDBJ whole genome shotgun (WGS) entry which is preliminary data.</text>
</comment>
<dbReference type="Proteomes" id="UP000711488">
    <property type="component" value="Unassembled WGS sequence"/>
</dbReference>
<evidence type="ECO:0000313" key="1">
    <source>
        <dbReference type="EMBL" id="KAA0202200.1"/>
    </source>
</evidence>
<reference evidence="1" key="1">
    <citation type="submission" date="2014-08" db="EMBL/GenBank/DDBJ databases">
        <authorList>
            <person name="Murali S."/>
            <person name="Richards S."/>
            <person name="Bandaranaike D."/>
            <person name="Bellair M."/>
            <person name="Blankenburg K."/>
            <person name="Chao H."/>
            <person name="Dinh H."/>
            <person name="Doddapaneni H."/>
            <person name="Dugan-Rocha S."/>
            <person name="Elkadiri S."/>
            <person name="Gnanaolivu R."/>
            <person name="Hughes D."/>
            <person name="Lee S."/>
            <person name="Li M."/>
            <person name="Ming W."/>
            <person name="Munidasa M."/>
            <person name="Muniz J."/>
            <person name="Nguyen L."/>
            <person name="Osuji N."/>
            <person name="Pu L.-L."/>
            <person name="Puazo M."/>
            <person name="Skinner E."/>
            <person name="Qu C."/>
            <person name="Quiroz J."/>
            <person name="Raj R."/>
            <person name="Weissenberger G."/>
            <person name="Xin Y."/>
            <person name="Zou X."/>
            <person name="Han Y."/>
            <person name="Worley K."/>
            <person name="Muzny D."/>
            <person name="Gibbs R."/>
        </authorList>
    </citation>
    <scope>NUCLEOTIDE SEQUENCE</scope>
    <source>
        <strain evidence="1">HAZT.00-mixed</strain>
        <tissue evidence="1">Whole organism</tissue>
    </source>
</reference>
<feature type="non-terminal residue" evidence="1">
    <location>
        <position position="1"/>
    </location>
</feature>
<accession>A0A6A0H8W3</accession>
<protein>
    <submittedName>
        <fullName evidence="1">Ionotropic receptor 8a</fullName>
    </submittedName>
</protein>